<evidence type="ECO:0000256" key="1">
    <source>
        <dbReference type="SAM" id="MobiDB-lite"/>
    </source>
</evidence>
<dbReference type="Proteomes" id="UP000735302">
    <property type="component" value="Unassembled WGS sequence"/>
</dbReference>
<dbReference type="EMBL" id="BLXT01000244">
    <property type="protein sequence ID" value="GFN75126.1"/>
    <property type="molecule type" value="Genomic_DNA"/>
</dbReference>
<proteinExistence type="predicted"/>
<protein>
    <submittedName>
        <fullName evidence="2">Uncharacterized protein</fullName>
    </submittedName>
</protein>
<name>A0AAV3XZ51_9GAST</name>
<accession>A0AAV3XZ51</accession>
<gene>
    <name evidence="2" type="ORF">PoB_000163200</name>
</gene>
<feature type="region of interest" description="Disordered" evidence="1">
    <location>
        <begin position="66"/>
        <end position="97"/>
    </location>
</feature>
<feature type="compositionally biased region" description="Polar residues" evidence="1">
    <location>
        <begin position="66"/>
        <end position="78"/>
    </location>
</feature>
<evidence type="ECO:0000313" key="2">
    <source>
        <dbReference type="EMBL" id="GFN75126.1"/>
    </source>
</evidence>
<evidence type="ECO:0000313" key="3">
    <source>
        <dbReference type="Proteomes" id="UP000735302"/>
    </source>
</evidence>
<feature type="compositionally biased region" description="Basic and acidic residues" evidence="1">
    <location>
        <begin position="86"/>
        <end position="97"/>
    </location>
</feature>
<reference evidence="2 3" key="1">
    <citation type="journal article" date="2021" name="Elife">
        <title>Chloroplast acquisition without the gene transfer in kleptoplastic sea slugs, Plakobranchus ocellatus.</title>
        <authorList>
            <person name="Maeda T."/>
            <person name="Takahashi S."/>
            <person name="Yoshida T."/>
            <person name="Shimamura S."/>
            <person name="Takaki Y."/>
            <person name="Nagai Y."/>
            <person name="Toyoda A."/>
            <person name="Suzuki Y."/>
            <person name="Arimoto A."/>
            <person name="Ishii H."/>
            <person name="Satoh N."/>
            <person name="Nishiyama T."/>
            <person name="Hasebe M."/>
            <person name="Maruyama T."/>
            <person name="Minagawa J."/>
            <person name="Obokata J."/>
            <person name="Shigenobu S."/>
        </authorList>
    </citation>
    <scope>NUCLEOTIDE SEQUENCE [LARGE SCALE GENOMIC DNA]</scope>
</reference>
<organism evidence="2 3">
    <name type="scientific">Plakobranchus ocellatus</name>
    <dbReference type="NCBI Taxonomy" id="259542"/>
    <lineage>
        <taxon>Eukaryota</taxon>
        <taxon>Metazoa</taxon>
        <taxon>Spiralia</taxon>
        <taxon>Lophotrochozoa</taxon>
        <taxon>Mollusca</taxon>
        <taxon>Gastropoda</taxon>
        <taxon>Heterobranchia</taxon>
        <taxon>Euthyneura</taxon>
        <taxon>Panpulmonata</taxon>
        <taxon>Sacoglossa</taxon>
        <taxon>Placobranchoidea</taxon>
        <taxon>Plakobranchidae</taxon>
        <taxon>Plakobranchus</taxon>
    </lineage>
</organism>
<sequence length="114" mass="12571">MTGEMISCAYYLQYSPQLSPCLVKPLCKSKKARDARCSSYKGGAMPHILEFSAKKGWFLQVASPQQSDLRLSGPPSNQGTGGGAQTRDRRVPIDLRADSLATVPPMFCQKKRNY</sequence>
<dbReference type="AlphaFoldDB" id="A0AAV3XZ51"/>
<comment type="caution">
    <text evidence="2">The sequence shown here is derived from an EMBL/GenBank/DDBJ whole genome shotgun (WGS) entry which is preliminary data.</text>
</comment>
<keyword evidence="3" id="KW-1185">Reference proteome</keyword>